<protein>
    <submittedName>
        <fullName evidence="3">Tether containing UBX domain for GLUT4</fullName>
    </submittedName>
</protein>
<comment type="caution">
    <text evidence="3">The sequence shown here is derived from an EMBL/GenBank/DDBJ whole genome shotgun (WGS) entry which is preliminary data.</text>
</comment>
<feature type="region of interest" description="Disordered" evidence="1">
    <location>
        <begin position="557"/>
        <end position="596"/>
    </location>
</feature>
<proteinExistence type="predicted"/>
<dbReference type="Proteomes" id="UP000664521">
    <property type="component" value="Unassembled WGS sequence"/>
</dbReference>
<dbReference type="InterPro" id="IPR001012">
    <property type="entry name" value="UBX_dom"/>
</dbReference>
<accession>A0A8H3IRI6</accession>
<dbReference type="GO" id="GO:0005634">
    <property type="term" value="C:nucleus"/>
    <property type="evidence" value="ECO:0007669"/>
    <property type="project" value="TreeGrafter"/>
</dbReference>
<dbReference type="SUPFAM" id="SSF54236">
    <property type="entry name" value="Ubiquitin-like"/>
    <property type="match status" value="2"/>
</dbReference>
<dbReference type="Pfam" id="PF11470">
    <property type="entry name" value="TUG-UBL1"/>
    <property type="match status" value="1"/>
</dbReference>
<feature type="domain" description="UBX" evidence="2">
    <location>
        <begin position="445"/>
        <end position="525"/>
    </location>
</feature>
<dbReference type="GO" id="GO:0005737">
    <property type="term" value="C:cytoplasm"/>
    <property type="evidence" value="ECO:0007669"/>
    <property type="project" value="TreeGrafter"/>
</dbReference>
<evidence type="ECO:0000313" key="4">
    <source>
        <dbReference type="Proteomes" id="UP000664521"/>
    </source>
</evidence>
<dbReference type="CDD" id="cd16105">
    <property type="entry name" value="Ubl_ASPSCR1_like"/>
    <property type="match status" value="1"/>
</dbReference>
<dbReference type="InterPro" id="IPR029071">
    <property type="entry name" value="Ubiquitin-like_domsf"/>
</dbReference>
<dbReference type="AlphaFoldDB" id="A0A8H3IRI6"/>
<dbReference type="Gene3D" id="3.10.20.90">
    <property type="entry name" value="Phosphatidylinositol 3-kinase Catalytic Subunit, Chain A, domain 1"/>
    <property type="match status" value="1"/>
</dbReference>
<dbReference type="CDD" id="cd01767">
    <property type="entry name" value="UBX"/>
    <property type="match status" value="1"/>
</dbReference>
<feature type="region of interest" description="Disordered" evidence="1">
    <location>
        <begin position="243"/>
        <end position="300"/>
    </location>
</feature>
<dbReference type="OrthoDB" id="440781at2759"/>
<dbReference type="PROSITE" id="PS50033">
    <property type="entry name" value="UBX"/>
    <property type="match status" value="1"/>
</dbReference>
<evidence type="ECO:0000256" key="1">
    <source>
        <dbReference type="SAM" id="MobiDB-lite"/>
    </source>
</evidence>
<dbReference type="CDD" id="cd17075">
    <property type="entry name" value="UBX1_UBXN9"/>
    <property type="match status" value="1"/>
</dbReference>
<dbReference type="GO" id="GO:0012506">
    <property type="term" value="C:vesicle membrane"/>
    <property type="evidence" value="ECO:0007669"/>
    <property type="project" value="TreeGrafter"/>
</dbReference>
<dbReference type="Pfam" id="PF00789">
    <property type="entry name" value="UBX"/>
    <property type="match status" value="1"/>
</dbReference>
<name>A0A8H3IRI6_9LECA</name>
<dbReference type="GO" id="GO:0006886">
    <property type="term" value="P:intracellular protein transport"/>
    <property type="evidence" value="ECO:0007669"/>
    <property type="project" value="TreeGrafter"/>
</dbReference>
<dbReference type="PANTHER" id="PTHR46467:SF1">
    <property type="entry name" value="TETHER CONTAINING UBX DOMAIN FOR GLUT4"/>
    <property type="match status" value="1"/>
</dbReference>
<sequence length="596" mass="64334">MASFVTVVDSSARRVKIKTTPEKSLSEVLQEACISWRYNASLYSLKNNNKTLDLSRTIRLSGLSSGAKLELVKLSKTPTAISVALQLPESEKEGVSNGRMTDKFASSTSLWQILRSFESANAGGLNSQKNFTGRGVPSLVSGNSGAGRLYYEEPVLRIMGREYSSLTDLQKSLGQLGFNGGSVLLHLNFRASQVPLEEAQEKIEAYFRSLEEIDSDAHGILSGAVGSEVSTLNVGQQILAEEEASKTPEIKSPIESVPPAEHASSLAKDESVLATSATPNIDDNQGAVTEQSPKVDTTSLPNLDRELPELQENSNGPVVATNGKKRKISAVLSREGSPFSGPIVDGPYEPASSPHVEAEVAAPLTVSSDEPSVTGPDQRPISVFAPPSSTTPQAALRPHNEQDYEPTIAQQQRYQAHLGKISQQQRLLSDSEIEAQAKAQVEKLANINEVEIKVRFPDQSSVAAKFDNIDTSATLYDHVKGLMEHGGEPFSLRFPTSKGAQPVPKDSNAKLISDLGMVGRVLVTVIWDEGASMNARAGPTLKVKFRENAQNLEVKEVEDTVEDKPNLGWGRLGEGRSQGDGKSNNAKKLLNKLRKK</sequence>
<dbReference type="EMBL" id="CAJPDS010000036">
    <property type="protein sequence ID" value="CAF9924740.1"/>
    <property type="molecule type" value="Genomic_DNA"/>
</dbReference>
<dbReference type="PANTHER" id="PTHR46467">
    <property type="entry name" value="TETHER CONTAINING UBX DOMAIN FOR GLUT4"/>
    <property type="match status" value="1"/>
</dbReference>
<evidence type="ECO:0000313" key="3">
    <source>
        <dbReference type="EMBL" id="CAF9924740.1"/>
    </source>
</evidence>
<feature type="compositionally biased region" description="Polar residues" evidence="1">
    <location>
        <begin position="273"/>
        <end position="300"/>
    </location>
</feature>
<dbReference type="InterPro" id="IPR059238">
    <property type="entry name" value="UBX1_UBXN9"/>
</dbReference>
<organism evidence="3 4">
    <name type="scientific">Heterodermia speciosa</name>
    <dbReference type="NCBI Taxonomy" id="116794"/>
    <lineage>
        <taxon>Eukaryota</taxon>
        <taxon>Fungi</taxon>
        <taxon>Dikarya</taxon>
        <taxon>Ascomycota</taxon>
        <taxon>Pezizomycotina</taxon>
        <taxon>Lecanoromycetes</taxon>
        <taxon>OSLEUM clade</taxon>
        <taxon>Lecanoromycetidae</taxon>
        <taxon>Caliciales</taxon>
        <taxon>Physciaceae</taxon>
        <taxon>Heterodermia</taxon>
    </lineage>
</organism>
<dbReference type="InterPro" id="IPR021569">
    <property type="entry name" value="TUG-UBL1"/>
</dbReference>
<gene>
    <name evidence="3" type="primary">ASPSCR1</name>
    <name evidence="3" type="ORF">HETSPECPRED_005675</name>
</gene>
<evidence type="ECO:0000259" key="2">
    <source>
        <dbReference type="PROSITE" id="PS50033"/>
    </source>
</evidence>
<keyword evidence="4" id="KW-1185">Reference proteome</keyword>
<reference evidence="3" key="1">
    <citation type="submission" date="2021-03" db="EMBL/GenBank/DDBJ databases">
        <authorList>
            <person name="Tagirdzhanova G."/>
        </authorList>
    </citation>
    <scope>NUCLEOTIDE SEQUENCE</scope>
</reference>